<dbReference type="EMBL" id="MHRJ01000022">
    <property type="protein sequence ID" value="OHA22643.1"/>
    <property type="molecule type" value="Genomic_DNA"/>
</dbReference>
<evidence type="ECO:0000313" key="1">
    <source>
        <dbReference type="EMBL" id="OHA22643.1"/>
    </source>
</evidence>
<dbReference type="PANTHER" id="PTHR33988:SF3">
    <property type="entry name" value="ENDORIBONUCLEASE TOXIN CHPB-RELATED"/>
    <property type="match status" value="1"/>
</dbReference>
<dbReference type="PANTHER" id="PTHR33988">
    <property type="entry name" value="ENDORIBONUCLEASE MAZF-RELATED"/>
    <property type="match status" value="1"/>
</dbReference>
<dbReference type="GO" id="GO:0006402">
    <property type="term" value="P:mRNA catabolic process"/>
    <property type="evidence" value="ECO:0007669"/>
    <property type="project" value="TreeGrafter"/>
</dbReference>
<proteinExistence type="predicted"/>
<gene>
    <name evidence="1" type="ORF">A2W52_04300</name>
</gene>
<keyword evidence="1" id="KW-0255">Endonuclease</keyword>
<keyword evidence="1" id="KW-0378">Hydrolase</keyword>
<dbReference type="InterPro" id="IPR003477">
    <property type="entry name" value="PemK-like"/>
</dbReference>
<dbReference type="GO" id="GO:0004521">
    <property type="term" value="F:RNA endonuclease activity"/>
    <property type="evidence" value="ECO:0007669"/>
    <property type="project" value="TreeGrafter"/>
</dbReference>
<reference evidence="1 2" key="1">
    <citation type="journal article" date="2016" name="Nat. Commun.">
        <title>Thousands of microbial genomes shed light on interconnected biogeochemical processes in an aquifer system.</title>
        <authorList>
            <person name="Anantharaman K."/>
            <person name="Brown C.T."/>
            <person name="Hug L.A."/>
            <person name="Sharon I."/>
            <person name="Castelle C.J."/>
            <person name="Probst A.J."/>
            <person name="Thomas B.C."/>
            <person name="Singh A."/>
            <person name="Wilkins M.J."/>
            <person name="Karaoz U."/>
            <person name="Brodie E.L."/>
            <person name="Williams K.H."/>
            <person name="Hubbard S.S."/>
            <person name="Banfield J.F."/>
        </authorList>
    </citation>
    <scope>NUCLEOTIDE SEQUENCE [LARGE SCALE GENOMIC DNA]</scope>
</reference>
<dbReference type="InterPro" id="IPR011067">
    <property type="entry name" value="Plasmid_toxin/cell-grow_inhib"/>
</dbReference>
<keyword evidence="1" id="KW-0540">Nuclease</keyword>
<evidence type="ECO:0000313" key="2">
    <source>
        <dbReference type="Proteomes" id="UP000176493"/>
    </source>
</evidence>
<dbReference type="AlphaFoldDB" id="A0A1G2MFN7"/>
<accession>A0A1G2MFN7</accession>
<dbReference type="GO" id="GO:0003677">
    <property type="term" value="F:DNA binding"/>
    <property type="evidence" value="ECO:0007669"/>
    <property type="project" value="InterPro"/>
</dbReference>
<dbReference type="SUPFAM" id="SSF50118">
    <property type="entry name" value="Cell growth inhibitor/plasmid maintenance toxic component"/>
    <property type="match status" value="1"/>
</dbReference>
<organism evidence="1 2">
    <name type="scientific">Candidatus Taylorbacteria bacterium RIFCSPHIGHO2_02_49_25</name>
    <dbReference type="NCBI Taxonomy" id="1802305"/>
    <lineage>
        <taxon>Bacteria</taxon>
        <taxon>Candidatus Tayloriibacteriota</taxon>
    </lineage>
</organism>
<dbReference type="NCBIfam" id="NF007386">
    <property type="entry name" value="PRK09907.1"/>
    <property type="match status" value="1"/>
</dbReference>
<comment type="caution">
    <text evidence="1">The sequence shown here is derived from an EMBL/GenBank/DDBJ whole genome shotgun (WGS) entry which is preliminary data.</text>
</comment>
<dbReference type="Pfam" id="PF02452">
    <property type="entry name" value="PemK_toxin"/>
    <property type="match status" value="1"/>
</dbReference>
<dbReference type="Proteomes" id="UP000176493">
    <property type="component" value="Unassembled WGS sequence"/>
</dbReference>
<dbReference type="GO" id="GO:0016075">
    <property type="term" value="P:rRNA catabolic process"/>
    <property type="evidence" value="ECO:0007669"/>
    <property type="project" value="TreeGrafter"/>
</dbReference>
<sequence>MVRRSYIPERGDIVYLTFDPVEGHEQGGRRPAVVLSSRKYNERIGLATVCPVTSRIKGYPFEVSLFLQGRISMILCDHLRSVAWKKRRATFITSASFSVLSEVIRKIELLLTQ</sequence>
<dbReference type="Gene3D" id="2.30.30.110">
    <property type="match status" value="1"/>
</dbReference>
<name>A0A1G2MFN7_9BACT</name>
<protein>
    <submittedName>
        <fullName evidence="1">mRNA-degrading endonuclease</fullName>
    </submittedName>
</protein>